<reference evidence="1" key="1">
    <citation type="journal article" date="2014" name="Front. Microbiol.">
        <title>High frequency of phylogenetically diverse reductive dehalogenase-homologous genes in deep subseafloor sedimentary metagenomes.</title>
        <authorList>
            <person name="Kawai M."/>
            <person name="Futagami T."/>
            <person name="Toyoda A."/>
            <person name="Takaki Y."/>
            <person name="Nishi S."/>
            <person name="Hori S."/>
            <person name="Arai W."/>
            <person name="Tsubouchi T."/>
            <person name="Morono Y."/>
            <person name="Uchiyama I."/>
            <person name="Ito T."/>
            <person name="Fujiyama A."/>
            <person name="Inagaki F."/>
            <person name="Takami H."/>
        </authorList>
    </citation>
    <scope>NUCLEOTIDE SEQUENCE</scope>
    <source>
        <strain evidence="1">Expedition CK06-06</strain>
    </source>
</reference>
<dbReference type="AlphaFoldDB" id="X0TPJ7"/>
<feature type="non-terminal residue" evidence="1">
    <location>
        <position position="1"/>
    </location>
</feature>
<organism evidence="1">
    <name type="scientific">marine sediment metagenome</name>
    <dbReference type="NCBI Taxonomy" id="412755"/>
    <lineage>
        <taxon>unclassified sequences</taxon>
        <taxon>metagenomes</taxon>
        <taxon>ecological metagenomes</taxon>
    </lineage>
</organism>
<evidence type="ECO:0000313" key="1">
    <source>
        <dbReference type="EMBL" id="GAF90067.1"/>
    </source>
</evidence>
<name>X0TPJ7_9ZZZZ</name>
<comment type="caution">
    <text evidence="1">The sequence shown here is derived from an EMBL/GenBank/DDBJ whole genome shotgun (WGS) entry which is preliminary data.</text>
</comment>
<proteinExistence type="predicted"/>
<sequence length="30" mass="3454">SKIHIVGENREMLKNSVVAYRPNVTHKHVP</sequence>
<accession>X0TPJ7</accession>
<gene>
    <name evidence="1" type="ORF">S01H1_22580</name>
</gene>
<dbReference type="EMBL" id="BARS01012778">
    <property type="protein sequence ID" value="GAF90067.1"/>
    <property type="molecule type" value="Genomic_DNA"/>
</dbReference>
<protein>
    <submittedName>
        <fullName evidence="1">Uncharacterized protein</fullName>
    </submittedName>
</protein>